<feature type="non-terminal residue" evidence="1">
    <location>
        <position position="138"/>
    </location>
</feature>
<organism evidence="1">
    <name type="scientific">marine sediment metagenome</name>
    <dbReference type="NCBI Taxonomy" id="412755"/>
    <lineage>
        <taxon>unclassified sequences</taxon>
        <taxon>metagenomes</taxon>
        <taxon>ecological metagenomes</taxon>
    </lineage>
</organism>
<name>A0A0F9CQR6_9ZZZZ</name>
<comment type="caution">
    <text evidence="1">The sequence shown here is derived from an EMBL/GenBank/DDBJ whole genome shotgun (WGS) entry which is preliminary data.</text>
</comment>
<accession>A0A0F9CQR6</accession>
<gene>
    <name evidence="1" type="ORF">LCGC14_2372080</name>
</gene>
<sequence>MSAPIDVIRDTLAEYAPNYDPMVAEVVMATIVANKLKGPPVWLMLVAPPSVGKTIVLEPLEFLPNTALLSKITDKTLISGAHDHNGQPASLLLQLGNTPTIVIKDLGILLQTTRMNNTTIFGQFREMYDGHIDARFGT</sequence>
<reference evidence="1" key="1">
    <citation type="journal article" date="2015" name="Nature">
        <title>Complex archaea that bridge the gap between prokaryotes and eukaryotes.</title>
        <authorList>
            <person name="Spang A."/>
            <person name="Saw J.H."/>
            <person name="Jorgensen S.L."/>
            <person name="Zaremba-Niedzwiedzka K."/>
            <person name="Martijn J."/>
            <person name="Lind A.E."/>
            <person name="van Eijk R."/>
            <person name="Schleper C."/>
            <person name="Guy L."/>
            <person name="Ettema T.J."/>
        </authorList>
    </citation>
    <scope>NUCLEOTIDE SEQUENCE</scope>
</reference>
<dbReference type="AlphaFoldDB" id="A0A0F9CQR6"/>
<protein>
    <submittedName>
        <fullName evidence="1">Uncharacterized protein</fullName>
    </submittedName>
</protein>
<dbReference type="EMBL" id="LAZR01034987">
    <property type="protein sequence ID" value="KKL28742.1"/>
    <property type="molecule type" value="Genomic_DNA"/>
</dbReference>
<proteinExistence type="predicted"/>
<evidence type="ECO:0000313" key="1">
    <source>
        <dbReference type="EMBL" id="KKL28742.1"/>
    </source>
</evidence>